<dbReference type="Proteomes" id="UP001443914">
    <property type="component" value="Unassembled WGS sequence"/>
</dbReference>
<comment type="caution">
    <text evidence="4">The sequence shown here is derived from an EMBL/GenBank/DDBJ whole genome shotgun (WGS) entry which is preliminary data.</text>
</comment>
<keyword evidence="3" id="KW-0012">Acyltransferase</keyword>
<dbReference type="PANTHER" id="PTHR31623:SF17">
    <property type="entry name" value="F21J9.9"/>
    <property type="match status" value="1"/>
</dbReference>
<sequence>MIKPSSPTTNHKKPIYFSLIDQIVPSSYISILLFYQNDPNNNNNRLFNTIEKRSKLLKQSLSKILVDFYPLAGRIRENELIDCNDEGVEFCEANIISNKKFTELIENPCVVDLESLLPFQGNTPRHTNIVLSVQLNHFSCGDMALGVCISHKIADGAATIEFLKAWSTKTRHFDHIIAPLNFKGASLFPPLKEFNEMIVVNPPFSGENLAMRKLIFDKKVIRGLKVQACADDSTLIQPTTNEVVTAFIWKHLPSKFSSVFQFINLRTRMAPPIRMNSFGNFVWFTKTSSLSSSSSPRFDDCLHNELRKTIAKIDNHYIQDLMFWRDDSMTKFKKDVFEVYDMPENSLFFSNMTGFPVYEVNFGMGKPIWACFPSTFAKNFCLLMSTPCGHGVEVWICLLQHDFDMFNHSFSHLDFPIISHVRLD</sequence>
<accession>A0AAW1LJQ1</accession>
<dbReference type="InterPro" id="IPR023213">
    <property type="entry name" value="CAT-like_dom_sf"/>
</dbReference>
<dbReference type="Gene3D" id="3.30.559.10">
    <property type="entry name" value="Chloramphenicol acetyltransferase-like domain"/>
    <property type="match status" value="2"/>
</dbReference>
<keyword evidence="2" id="KW-0808">Transferase</keyword>
<evidence type="ECO:0000313" key="4">
    <source>
        <dbReference type="EMBL" id="KAK9733223.1"/>
    </source>
</evidence>
<dbReference type="PANTHER" id="PTHR31623">
    <property type="entry name" value="F21J9.9"/>
    <property type="match status" value="1"/>
</dbReference>
<protein>
    <submittedName>
        <fullName evidence="4">Uncharacterized protein</fullName>
    </submittedName>
</protein>
<keyword evidence="5" id="KW-1185">Reference proteome</keyword>
<comment type="similarity">
    <text evidence="1">Belongs to the plant acyltransferase family.</text>
</comment>
<dbReference type="GO" id="GO:0016746">
    <property type="term" value="F:acyltransferase activity"/>
    <property type="evidence" value="ECO:0007669"/>
    <property type="project" value="UniProtKB-KW"/>
</dbReference>
<evidence type="ECO:0000256" key="2">
    <source>
        <dbReference type="ARBA" id="ARBA00022679"/>
    </source>
</evidence>
<gene>
    <name evidence="4" type="ORF">RND81_04G052300</name>
</gene>
<evidence type="ECO:0000256" key="3">
    <source>
        <dbReference type="ARBA" id="ARBA00023315"/>
    </source>
</evidence>
<evidence type="ECO:0000256" key="1">
    <source>
        <dbReference type="ARBA" id="ARBA00009861"/>
    </source>
</evidence>
<dbReference type="Pfam" id="PF02458">
    <property type="entry name" value="Transferase"/>
    <property type="match status" value="1"/>
</dbReference>
<dbReference type="AlphaFoldDB" id="A0AAW1LJQ1"/>
<organism evidence="4 5">
    <name type="scientific">Saponaria officinalis</name>
    <name type="common">Common soapwort</name>
    <name type="synonym">Lychnis saponaria</name>
    <dbReference type="NCBI Taxonomy" id="3572"/>
    <lineage>
        <taxon>Eukaryota</taxon>
        <taxon>Viridiplantae</taxon>
        <taxon>Streptophyta</taxon>
        <taxon>Embryophyta</taxon>
        <taxon>Tracheophyta</taxon>
        <taxon>Spermatophyta</taxon>
        <taxon>Magnoliopsida</taxon>
        <taxon>eudicotyledons</taxon>
        <taxon>Gunneridae</taxon>
        <taxon>Pentapetalae</taxon>
        <taxon>Caryophyllales</taxon>
        <taxon>Caryophyllaceae</taxon>
        <taxon>Caryophylleae</taxon>
        <taxon>Saponaria</taxon>
    </lineage>
</organism>
<dbReference type="EMBL" id="JBDFQZ010000004">
    <property type="protein sequence ID" value="KAK9733223.1"/>
    <property type="molecule type" value="Genomic_DNA"/>
</dbReference>
<evidence type="ECO:0000313" key="5">
    <source>
        <dbReference type="Proteomes" id="UP001443914"/>
    </source>
</evidence>
<name>A0AAW1LJQ1_SAPOF</name>
<proteinExistence type="inferred from homology"/>
<reference evidence="4" key="1">
    <citation type="submission" date="2024-03" db="EMBL/GenBank/DDBJ databases">
        <title>WGS assembly of Saponaria officinalis var. Norfolk2.</title>
        <authorList>
            <person name="Jenkins J."/>
            <person name="Shu S."/>
            <person name="Grimwood J."/>
            <person name="Barry K."/>
            <person name="Goodstein D."/>
            <person name="Schmutz J."/>
            <person name="Leebens-Mack J."/>
            <person name="Osbourn A."/>
        </authorList>
    </citation>
    <scope>NUCLEOTIDE SEQUENCE [LARGE SCALE GENOMIC DNA]</scope>
    <source>
        <strain evidence="4">JIC</strain>
    </source>
</reference>